<dbReference type="Gene3D" id="3.90.700.10">
    <property type="entry name" value="Succinate dehydrogenase/fumarate reductase flavoprotein, catalytic domain"/>
    <property type="match status" value="1"/>
</dbReference>
<dbReference type="SUPFAM" id="SSF51905">
    <property type="entry name" value="FAD/NAD(P)-binding domain"/>
    <property type="match status" value="1"/>
</dbReference>
<feature type="transmembrane region" description="Helical" evidence="4">
    <location>
        <begin position="709"/>
        <end position="729"/>
    </location>
</feature>
<organism evidence="6 7">
    <name type="scientific">Blastococcus brunescens</name>
    <dbReference type="NCBI Taxonomy" id="1564165"/>
    <lineage>
        <taxon>Bacteria</taxon>
        <taxon>Bacillati</taxon>
        <taxon>Actinomycetota</taxon>
        <taxon>Actinomycetes</taxon>
        <taxon>Geodermatophilales</taxon>
        <taxon>Geodermatophilaceae</taxon>
        <taxon>Blastococcus</taxon>
    </lineage>
</organism>
<dbReference type="InterPro" id="IPR027477">
    <property type="entry name" value="Succ_DH/fumarate_Rdtase_cat_sf"/>
</dbReference>
<sequence length="777" mass="81326">MTSNETGRTEADAVVVGAGLAGLVATAELADAGKRVILLDQEPEASLGGQAFWSFGGCSSSTPRAAPAPGARLPGAGPPGLVRHRGLRPRLRPLAPAVGRGLPAVRRGEKRSWLKEQGIGFFPVVGWAERGGYNASGPGNSVPRFHIVWGTGPAIVEAFARRVRAAVEDGRVELRFRHRVDGLVVTGGAVTGVRGAVLEPSSVGRGEASSRTETGDFEIGAQAVVVTAGGIGGNHDLVRKNWPARLGPAPERMLSGVPAHVDGRMLQATEAAGASVVNGDRMWHYTEGIANHSPVWANHGIRILPGPSSLWFDATGKRLPVPLFPGFDTLGTLAHIGTTGYEHTWFIATQKIVEKEFGLSGSEQNPDLTGKDVRLLATRVKAGMAAPVQAFLDKGEDFVVADTLPELVAGMNRITGGTPELDLGQIEREIVCRDREIAHEFGKDMQINAMRAARNYLGDKLIRVAQPHRILDPAAGPLIAVRLSIITRKTLGGLETDLSARVLRPGGEVFPGLYAAGEVAGFGGGGCTATGPWRAPSSAAASSPDGQPAGRRRPRCDRRLGPTRAEPVGRSCDPHRPRAALRRPAADGRALRRAAGVRVSGPALGSAVGPPAPYGYPLPPRRPQRPGQVITAAVLAFAQSLVVVIASLYLWFFASIADAAVAEAGAPYSPTVVNALADEGVTLAVIQLLSAVALVASGVWALNSDRRGAWLLLVGALAVQVVLALYWGTRLQSLIGGVETDGTIAAFSLFFAAGPLVGLGMLLFGPGRRWFGATPQG</sequence>
<keyword evidence="4" id="KW-0812">Transmembrane</keyword>
<dbReference type="Pfam" id="PF00890">
    <property type="entry name" value="FAD_binding_2"/>
    <property type="match status" value="1"/>
</dbReference>
<feature type="region of interest" description="Disordered" evidence="3">
    <location>
        <begin position="533"/>
        <end position="589"/>
    </location>
</feature>
<dbReference type="Gene3D" id="3.50.50.60">
    <property type="entry name" value="FAD/NAD(P)-binding domain"/>
    <property type="match status" value="3"/>
</dbReference>
<keyword evidence="4" id="KW-0472">Membrane</keyword>
<evidence type="ECO:0000256" key="3">
    <source>
        <dbReference type="SAM" id="MobiDB-lite"/>
    </source>
</evidence>
<evidence type="ECO:0000256" key="2">
    <source>
        <dbReference type="ARBA" id="ARBA00023002"/>
    </source>
</evidence>
<evidence type="ECO:0000313" key="7">
    <source>
        <dbReference type="Proteomes" id="UP001324287"/>
    </source>
</evidence>
<feature type="transmembrane region" description="Helical" evidence="4">
    <location>
        <begin position="681"/>
        <end position="702"/>
    </location>
</feature>
<dbReference type="InterPro" id="IPR003953">
    <property type="entry name" value="FAD-dep_OxRdtase_2_FAD-bd"/>
</dbReference>
<dbReference type="PANTHER" id="PTHR43260">
    <property type="entry name" value="3-KETOSTEROID-DELTA-1-DEHYDROGENASE"/>
    <property type="match status" value="1"/>
</dbReference>
<feature type="transmembrane region" description="Helical" evidence="4">
    <location>
        <begin position="629"/>
        <end position="652"/>
    </location>
</feature>
<accession>A0ABZ1B5P1</accession>
<evidence type="ECO:0000256" key="4">
    <source>
        <dbReference type="SAM" id="Phobius"/>
    </source>
</evidence>
<dbReference type="RefSeq" id="WP_324277452.1">
    <property type="nucleotide sequence ID" value="NZ_CP141261.1"/>
</dbReference>
<feature type="compositionally biased region" description="Low complexity" evidence="3">
    <location>
        <begin position="533"/>
        <end position="544"/>
    </location>
</feature>
<keyword evidence="4" id="KW-1133">Transmembrane helix</keyword>
<feature type="transmembrane region" description="Helical" evidence="4">
    <location>
        <begin position="744"/>
        <end position="764"/>
    </location>
</feature>
<dbReference type="EMBL" id="CP141261">
    <property type="protein sequence ID" value="WRL66135.1"/>
    <property type="molecule type" value="Genomic_DNA"/>
</dbReference>
<evidence type="ECO:0000256" key="1">
    <source>
        <dbReference type="ARBA" id="ARBA00022630"/>
    </source>
</evidence>
<reference evidence="6 7" key="1">
    <citation type="submission" date="2023-12" db="EMBL/GenBank/DDBJ databases">
        <title>Blastococcus brunescens sp. nov., an actonobacterium isolated from sandstone collected in sahara desert.</title>
        <authorList>
            <person name="Gtari M."/>
            <person name="Ghodhbane F."/>
        </authorList>
    </citation>
    <scope>NUCLEOTIDE SEQUENCE [LARGE SCALE GENOMIC DNA]</scope>
    <source>
        <strain evidence="6 7">BMG 8361</strain>
    </source>
</reference>
<evidence type="ECO:0000259" key="5">
    <source>
        <dbReference type="Pfam" id="PF00890"/>
    </source>
</evidence>
<dbReference type="InterPro" id="IPR014614">
    <property type="entry name" value="KsdD_DH"/>
</dbReference>
<name>A0ABZ1B5P1_9ACTN</name>
<dbReference type="InterPro" id="IPR036188">
    <property type="entry name" value="FAD/NAD-bd_sf"/>
</dbReference>
<keyword evidence="2" id="KW-0560">Oxidoreductase</keyword>
<dbReference type="Proteomes" id="UP001324287">
    <property type="component" value="Chromosome"/>
</dbReference>
<dbReference type="PANTHER" id="PTHR43260:SF1">
    <property type="entry name" value="KSDD-LIKE STEROID DEHYDROGENASE RV0785"/>
    <property type="match status" value="1"/>
</dbReference>
<protein>
    <submittedName>
        <fullName evidence="6">FAD-binding dehydrogenase</fullName>
    </submittedName>
</protein>
<keyword evidence="1" id="KW-0285">Flavoprotein</keyword>
<gene>
    <name evidence="6" type="ORF">U6N30_11855</name>
</gene>
<proteinExistence type="predicted"/>
<dbReference type="NCBIfam" id="NF009472">
    <property type="entry name" value="PRK12834.1"/>
    <property type="match status" value="1"/>
</dbReference>
<evidence type="ECO:0000313" key="6">
    <source>
        <dbReference type="EMBL" id="WRL66135.1"/>
    </source>
</evidence>
<keyword evidence="7" id="KW-1185">Reference proteome</keyword>
<feature type="domain" description="FAD-dependent oxidoreductase 2 FAD-binding" evidence="5">
    <location>
        <begin position="12"/>
        <end position="524"/>
    </location>
</feature>